<evidence type="ECO:0000256" key="3">
    <source>
        <dbReference type="SAM" id="SignalP"/>
    </source>
</evidence>
<dbReference type="PROSITE" id="PS51257">
    <property type="entry name" value="PROKAR_LIPOPROTEIN"/>
    <property type="match status" value="1"/>
</dbReference>
<feature type="region of interest" description="Disordered" evidence="1">
    <location>
        <begin position="298"/>
        <end position="320"/>
    </location>
</feature>
<feature type="compositionally biased region" description="Acidic residues" evidence="1">
    <location>
        <begin position="309"/>
        <end position="320"/>
    </location>
</feature>
<reference evidence="4 5" key="1">
    <citation type="submission" date="2019-11" db="EMBL/GenBank/DDBJ databases">
        <title>Pedobacter sp. HMF7647 Genome sequencing and assembly.</title>
        <authorList>
            <person name="Kang H."/>
            <person name="Kim H."/>
            <person name="Joh K."/>
        </authorList>
    </citation>
    <scope>NUCLEOTIDE SEQUENCE [LARGE SCALE GENOMIC DNA]</scope>
    <source>
        <strain evidence="4 5">HMF7647</strain>
    </source>
</reference>
<dbReference type="Proteomes" id="UP000466586">
    <property type="component" value="Unassembled WGS sequence"/>
</dbReference>
<organism evidence="4 5">
    <name type="scientific">Hufsiella arboris</name>
    <dbReference type="NCBI Taxonomy" id="2695275"/>
    <lineage>
        <taxon>Bacteria</taxon>
        <taxon>Pseudomonadati</taxon>
        <taxon>Bacteroidota</taxon>
        <taxon>Sphingobacteriia</taxon>
        <taxon>Sphingobacteriales</taxon>
        <taxon>Sphingobacteriaceae</taxon>
        <taxon>Hufsiella</taxon>
    </lineage>
</organism>
<dbReference type="EMBL" id="WVHT01000002">
    <property type="protein sequence ID" value="MXV50177.1"/>
    <property type="molecule type" value="Genomic_DNA"/>
</dbReference>
<evidence type="ECO:0000256" key="1">
    <source>
        <dbReference type="SAM" id="MobiDB-lite"/>
    </source>
</evidence>
<feature type="chain" id="PRO_5029729884" evidence="3">
    <location>
        <begin position="21"/>
        <end position="320"/>
    </location>
</feature>
<sequence>MKISLIFATTLISVACQALAKDVDSIQIKRTQIEKSFHYQTGTVKLETNNATLNVPQGFKFLNKKEGMVVLSDIWNNPPDSTILGLLVPAKTGVTSPDSWAFVLSFDKMGYVKDDDAESINYDDLLKEQQKNTEDANSYRIANGYEKIQLVGWASAPFYDKNANTLHWAKEIKFGTDSTNTLNYNIRILGRKGIFLLNAVAGMDQLPLVKQNIDKVIQSVEFDKGHRYADFVPEVDNVAAWTVGGLVAGKVLAKAGFFVLLLKFWKLLLVGIAAAVGAVKRFFGGRKNTDSIIEAEPLQIQETSKTEELADDADQEKERE</sequence>
<name>A0A7K1Y6H8_9SPHI</name>
<keyword evidence="2" id="KW-0472">Membrane</keyword>
<accession>A0A7K1Y6H8</accession>
<keyword evidence="2" id="KW-0812">Transmembrane</keyword>
<evidence type="ECO:0000313" key="4">
    <source>
        <dbReference type="EMBL" id="MXV50177.1"/>
    </source>
</evidence>
<dbReference type="Pfam" id="PF09935">
    <property type="entry name" value="DUF2167"/>
    <property type="match status" value="1"/>
</dbReference>
<evidence type="ECO:0000256" key="2">
    <source>
        <dbReference type="SAM" id="Phobius"/>
    </source>
</evidence>
<proteinExistence type="predicted"/>
<keyword evidence="5" id="KW-1185">Reference proteome</keyword>
<keyword evidence="3" id="KW-0732">Signal</keyword>
<dbReference type="AlphaFoldDB" id="A0A7K1Y6H8"/>
<keyword evidence="2" id="KW-1133">Transmembrane helix</keyword>
<dbReference type="InterPro" id="IPR018682">
    <property type="entry name" value="DUF2167_membr"/>
</dbReference>
<dbReference type="RefSeq" id="WP_160843358.1">
    <property type="nucleotide sequence ID" value="NZ_WVHT01000002.1"/>
</dbReference>
<protein>
    <submittedName>
        <fullName evidence="4">DUF2167 domain-containing protein</fullName>
    </submittedName>
</protein>
<feature type="signal peptide" evidence="3">
    <location>
        <begin position="1"/>
        <end position="20"/>
    </location>
</feature>
<evidence type="ECO:0000313" key="5">
    <source>
        <dbReference type="Proteomes" id="UP000466586"/>
    </source>
</evidence>
<comment type="caution">
    <text evidence="4">The sequence shown here is derived from an EMBL/GenBank/DDBJ whole genome shotgun (WGS) entry which is preliminary data.</text>
</comment>
<feature type="transmembrane region" description="Helical" evidence="2">
    <location>
        <begin position="257"/>
        <end position="279"/>
    </location>
</feature>
<gene>
    <name evidence="4" type="ORF">GS399_04280</name>
</gene>